<keyword evidence="1" id="KW-0732">Signal</keyword>
<geneLocation type="plasmid" evidence="2 3">
    <name>pFA11</name>
</geneLocation>
<gene>
    <name evidence="2" type="ORF">FUAX_55000</name>
</gene>
<organism evidence="2 3">
    <name type="scientific">Fulvitalea axinellae</name>
    <dbReference type="NCBI Taxonomy" id="1182444"/>
    <lineage>
        <taxon>Bacteria</taxon>
        <taxon>Pseudomonadati</taxon>
        <taxon>Bacteroidota</taxon>
        <taxon>Cytophagia</taxon>
        <taxon>Cytophagales</taxon>
        <taxon>Persicobacteraceae</taxon>
        <taxon>Fulvitalea</taxon>
    </lineage>
</organism>
<dbReference type="KEGG" id="fax:FUAX_55000"/>
<name>A0AAU9CYP1_9BACT</name>
<sequence>MAKQNTDRKREVIKLISTIILLLLSVKSFAQEAATFFDSIYITDIQQTSKLGLIRNYSNKDDGIKSKVWFIGHWEDSYNNSHKVFTSFNIYGNKGVSRVILCGNKRIICYHADMPDYLPVKIMNNKFLFNKGPAFELESTEYPFCTPYGCFEMSGSEYYN</sequence>
<dbReference type="EMBL" id="AP025325">
    <property type="protein sequence ID" value="BDD13068.1"/>
    <property type="molecule type" value="Genomic_DNA"/>
</dbReference>
<evidence type="ECO:0000313" key="3">
    <source>
        <dbReference type="Proteomes" id="UP001348817"/>
    </source>
</evidence>
<feature type="chain" id="PRO_5043471030" evidence="1">
    <location>
        <begin position="31"/>
        <end position="160"/>
    </location>
</feature>
<dbReference type="RefSeq" id="WP_338396284.1">
    <property type="nucleotide sequence ID" value="NZ_AP025325.1"/>
</dbReference>
<evidence type="ECO:0000256" key="1">
    <source>
        <dbReference type="SAM" id="SignalP"/>
    </source>
</evidence>
<accession>A0AAU9CYP1</accession>
<dbReference type="AlphaFoldDB" id="A0AAU9CYP1"/>
<evidence type="ECO:0000313" key="2">
    <source>
        <dbReference type="EMBL" id="BDD13068.1"/>
    </source>
</evidence>
<keyword evidence="2" id="KW-0614">Plasmid</keyword>
<protein>
    <submittedName>
        <fullName evidence="2">Uncharacterized protein</fullName>
    </submittedName>
</protein>
<proteinExistence type="predicted"/>
<keyword evidence="3" id="KW-1185">Reference proteome</keyword>
<reference evidence="2 3" key="1">
    <citation type="submission" date="2021-12" db="EMBL/GenBank/DDBJ databases">
        <title>Genome sequencing of bacteria with rrn-lacking chromosome and rrn-plasmid.</title>
        <authorList>
            <person name="Anda M."/>
            <person name="Iwasaki W."/>
        </authorList>
    </citation>
    <scope>NUCLEOTIDE SEQUENCE [LARGE SCALE GENOMIC DNA]</scope>
    <source>
        <strain evidence="2 3">DSM 100852</strain>
        <plasmid evidence="2 3">pFA11</plasmid>
    </source>
</reference>
<feature type="signal peptide" evidence="1">
    <location>
        <begin position="1"/>
        <end position="30"/>
    </location>
</feature>
<dbReference type="Proteomes" id="UP001348817">
    <property type="component" value="Plasmid pFA11"/>
</dbReference>